<proteinExistence type="predicted"/>
<dbReference type="AlphaFoldDB" id="A0A328BL72"/>
<dbReference type="PANTHER" id="PTHR43333:SF1">
    <property type="entry name" value="D-ISOMER SPECIFIC 2-HYDROXYACID DEHYDROGENASE NAD-BINDING DOMAIN-CONTAINING PROTEIN"/>
    <property type="match status" value="1"/>
</dbReference>
<organism evidence="4 5">
    <name type="scientific">Phenylobacterium kunshanense</name>
    <dbReference type="NCBI Taxonomy" id="1445034"/>
    <lineage>
        <taxon>Bacteria</taxon>
        <taxon>Pseudomonadati</taxon>
        <taxon>Pseudomonadota</taxon>
        <taxon>Alphaproteobacteria</taxon>
        <taxon>Caulobacterales</taxon>
        <taxon>Caulobacteraceae</taxon>
        <taxon>Phenylobacterium</taxon>
    </lineage>
</organism>
<evidence type="ECO:0000256" key="1">
    <source>
        <dbReference type="ARBA" id="ARBA00023002"/>
    </source>
</evidence>
<dbReference type="SUPFAM" id="SSF51735">
    <property type="entry name" value="NAD(P)-binding Rossmann-fold domains"/>
    <property type="match status" value="1"/>
</dbReference>
<evidence type="ECO:0000259" key="3">
    <source>
        <dbReference type="Pfam" id="PF02826"/>
    </source>
</evidence>
<dbReference type="InterPro" id="IPR036291">
    <property type="entry name" value="NAD(P)-bd_dom_sf"/>
</dbReference>
<dbReference type="Pfam" id="PF02826">
    <property type="entry name" value="2-Hacid_dh_C"/>
    <property type="match status" value="1"/>
</dbReference>
<dbReference type="PANTHER" id="PTHR43333">
    <property type="entry name" value="2-HACID_DH_C DOMAIN-CONTAINING PROTEIN"/>
    <property type="match status" value="1"/>
</dbReference>
<name>A0A328BL72_9CAUL</name>
<gene>
    <name evidence="4" type="ORF">DJ019_05500</name>
</gene>
<dbReference type="EMBL" id="QFYS01000002">
    <property type="protein sequence ID" value="RAK67379.1"/>
    <property type="molecule type" value="Genomic_DNA"/>
</dbReference>
<dbReference type="GO" id="GO:0016616">
    <property type="term" value="F:oxidoreductase activity, acting on the CH-OH group of donors, NAD or NADP as acceptor"/>
    <property type="evidence" value="ECO:0007669"/>
    <property type="project" value="UniProtKB-ARBA"/>
</dbReference>
<dbReference type="CDD" id="cd05300">
    <property type="entry name" value="2-Hacid_dh_1"/>
    <property type="match status" value="1"/>
</dbReference>
<accession>A0A328BL72</accession>
<dbReference type="Proteomes" id="UP000249524">
    <property type="component" value="Unassembled WGS sequence"/>
</dbReference>
<keyword evidence="1" id="KW-0560">Oxidoreductase</keyword>
<sequence length="330" mass="34575">MRLLIHEKSLGRIAADLAGACPGVEPVVVNDAGEISLAGATLSPETAQVDAAWANADVFFSGGARAFMTAALKSPSLKWVQSGAAGFDNPVFGQFVQKGARLTTSHGQSVGMADYVLWGVLDAFQDGAGRRAAQAARQWERRPFREIEGSRWLILGFGAIGRGVAQRAKAFGAHVTAVRRSTAPDVLADAMAPPAAFLDLLPQADVVVLAAPATPETRHIANAEAFGRMKAGSVLVNVGRGALVDEPALLAALDAGVPAHAVLDVFETEPLPSDSPFWTHPRVTLTPHSSGITAGNVPRNDALFLENLRRYLAGEPLQNQADPKDVLAGG</sequence>
<dbReference type="OrthoDB" id="9793626at2"/>
<evidence type="ECO:0000313" key="5">
    <source>
        <dbReference type="Proteomes" id="UP000249524"/>
    </source>
</evidence>
<keyword evidence="2" id="KW-0520">NAD</keyword>
<dbReference type="RefSeq" id="WP_111274990.1">
    <property type="nucleotide sequence ID" value="NZ_QFYS01000002.1"/>
</dbReference>
<dbReference type="Gene3D" id="3.40.50.720">
    <property type="entry name" value="NAD(P)-binding Rossmann-like Domain"/>
    <property type="match status" value="2"/>
</dbReference>
<feature type="domain" description="D-isomer specific 2-hydroxyacid dehydrogenase NAD-binding" evidence="3">
    <location>
        <begin position="123"/>
        <end position="289"/>
    </location>
</feature>
<dbReference type="GO" id="GO:0051287">
    <property type="term" value="F:NAD binding"/>
    <property type="evidence" value="ECO:0007669"/>
    <property type="project" value="InterPro"/>
</dbReference>
<comment type="caution">
    <text evidence="4">The sequence shown here is derived from an EMBL/GenBank/DDBJ whole genome shotgun (WGS) entry which is preliminary data.</text>
</comment>
<keyword evidence="5" id="KW-1185">Reference proteome</keyword>
<evidence type="ECO:0000313" key="4">
    <source>
        <dbReference type="EMBL" id="RAK67379.1"/>
    </source>
</evidence>
<reference evidence="4 5" key="1">
    <citation type="submission" date="2018-05" db="EMBL/GenBank/DDBJ databases">
        <authorList>
            <person name="Lanie J.A."/>
            <person name="Ng W.-L."/>
            <person name="Kazmierczak K.M."/>
            <person name="Andrzejewski T.M."/>
            <person name="Davidsen T.M."/>
            <person name="Wayne K.J."/>
            <person name="Tettelin H."/>
            <person name="Glass J.I."/>
            <person name="Rusch D."/>
            <person name="Podicherti R."/>
            <person name="Tsui H.-C.T."/>
            <person name="Winkler M.E."/>
        </authorList>
    </citation>
    <scope>NUCLEOTIDE SEQUENCE [LARGE SCALE GENOMIC DNA]</scope>
    <source>
        <strain evidence="4 5">BUT-10</strain>
    </source>
</reference>
<evidence type="ECO:0000256" key="2">
    <source>
        <dbReference type="ARBA" id="ARBA00023027"/>
    </source>
</evidence>
<protein>
    <submittedName>
        <fullName evidence="4">D-2-hydroxyacid dehydrogenase</fullName>
    </submittedName>
</protein>
<dbReference type="InterPro" id="IPR029753">
    <property type="entry name" value="D-isomer_DH_CS"/>
</dbReference>
<dbReference type="PROSITE" id="PS00671">
    <property type="entry name" value="D_2_HYDROXYACID_DH_3"/>
    <property type="match status" value="1"/>
</dbReference>
<dbReference type="InterPro" id="IPR006140">
    <property type="entry name" value="D-isomer_DH_NAD-bd"/>
</dbReference>